<comment type="caution">
    <text evidence="1">The sequence shown here is derived from an EMBL/GenBank/DDBJ whole genome shotgun (WGS) entry which is preliminary data.</text>
</comment>
<dbReference type="AlphaFoldDB" id="A0A7Z1B1F8"/>
<accession>A0A7Z1B1F8</accession>
<reference evidence="1 2" key="1">
    <citation type="journal article" date="2016" name="Front. Microbiol.">
        <title>High-Level Heat Resistance of Spores of Bacillus amyloliquefaciens and Bacillus licheniformis Results from the Presence of a spoVA Operon in a Tn1546 Transposon.</title>
        <authorList>
            <person name="Berendsen E.M."/>
            <person name="Koning R.A."/>
            <person name="Boekhorst J."/>
            <person name="de Jong A."/>
            <person name="Kuipers O.P."/>
            <person name="Wells-Bennik M.H."/>
        </authorList>
    </citation>
    <scope>NUCLEOTIDE SEQUENCE [LARGE SCALE GENOMIC DNA]</scope>
    <source>
        <strain evidence="1 2">B4121</strain>
    </source>
</reference>
<name>A0A7Z1B1F8_9BACI</name>
<proteinExistence type="predicted"/>
<organism evidence="1 2">
    <name type="scientific">Bacillus paralicheniformis</name>
    <dbReference type="NCBI Taxonomy" id="1648923"/>
    <lineage>
        <taxon>Bacteria</taxon>
        <taxon>Bacillati</taxon>
        <taxon>Bacillota</taxon>
        <taxon>Bacilli</taxon>
        <taxon>Bacillales</taxon>
        <taxon>Bacillaceae</taxon>
        <taxon>Bacillus</taxon>
    </lineage>
</organism>
<evidence type="ECO:0000313" key="2">
    <source>
        <dbReference type="Proteomes" id="UP000185604"/>
    </source>
</evidence>
<gene>
    <name evidence="1" type="ORF">B4121_4496</name>
</gene>
<protein>
    <submittedName>
        <fullName evidence="1">Uncharacterized protein</fullName>
    </submittedName>
</protein>
<sequence length="51" mass="6302">MIVFLTLPLLYDKFNNVVKNKRCFIIRKTPLTTLLFYLEDVYDCYFMMYHL</sequence>
<dbReference type="EMBL" id="LKPO01000027">
    <property type="protein sequence ID" value="OLF87047.1"/>
    <property type="molecule type" value="Genomic_DNA"/>
</dbReference>
<dbReference type="Proteomes" id="UP000185604">
    <property type="component" value="Unassembled WGS sequence"/>
</dbReference>
<evidence type="ECO:0000313" key="1">
    <source>
        <dbReference type="EMBL" id="OLF87047.1"/>
    </source>
</evidence>